<dbReference type="AlphaFoldDB" id="A0A2N7VNY8"/>
<evidence type="ECO:0000313" key="2">
    <source>
        <dbReference type="Proteomes" id="UP000235616"/>
    </source>
</evidence>
<comment type="caution">
    <text evidence="1">The sequence shown here is derived from an EMBL/GenBank/DDBJ whole genome shotgun (WGS) entry which is preliminary data.</text>
</comment>
<gene>
    <name evidence="1" type="ORF">C0Z18_16100</name>
</gene>
<keyword evidence="2" id="KW-1185">Reference proteome</keyword>
<dbReference type="CDD" id="cd00865">
    <property type="entry name" value="PEBP_bact_arch"/>
    <property type="match status" value="1"/>
</dbReference>
<evidence type="ECO:0000313" key="1">
    <source>
        <dbReference type="EMBL" id="PMS18846.1"/>
    </source>
</evidence>
<dbReference type="PANTHER" id="PTHR30289">
    <property type="entry name" value="UNCHARACTERIZED PROTEIN YBCL-RELATED"/>
    <property type="match status" value="1"/>
</dbReference>
<dbReference type="Proteomes" id="UP000235616">
    <property type="component" value="Unassembled WGS sequence"/>
</dbReference>
<dbReference type="OrthoDB" id="9797506at2"/>
<organism evidence="1 2">
    <name type="scientific">Trinickia dabaoshanensis</name>
    <dbReference type="NCBI Taxonomy" id="564714"/>
    <lineage>
        <taxon>Bacteria</taxon>
        <taxon>Pseudomonadati</taxon>
        <taxon>Pseudomonadota</taxon>
        <taxon>Betaproteobacteria</taxon>
        <taxon>Burkholderiales</taxon>
        <taxon>Burkholderiaceae</taxon>
        <taxon>Trinickia</taxon>
    </lineage>
</organism>
<name>A0A2N7VNY8_9BURK</name>
<dbReference type="InterPro" id="IPR008914">
    <property type="entry name" value="PEBP"/>
</dbReference>
<reference evidence="1 2" key="1">
    <citation type="submission" date="2018-01" db="EMBL/GenBank/DDBJ databases">
        <title>Whole genome analyses suggest that Burkholderia sensu lato contains two further novel genera in the rhizoxinica-symbiotica group Mycetohabitans gen. nov., and Trinickia gen. nov.: implications for the evolution of diazotrophy and nodulation in the Burkholderiaceae.</title>
        <authorList>
            <person name="Estrada-de los Santos P."/>
            <person name="Palmer M."/>
            <person name="Chavez-Ramirez B."/>
            <person name="Beukes C."/>
            <person name="Steenkamp E.T."/>
            <person name="Hirsch A.M."/>
            <person name="Manyaka P."/>
            <person name="Maluk M."/>
            <person name="Lafos M."/>
            <person name="Crook M."/>
            <person name="Gross E."/>
            <person name="Simon M.F."/>
            <person name="Bueno dos Reis Junior F."/>
            <person name="Poole P.S."/>
            <person name="Venter S.N."/>
            <person name="James E.K."/>
        </authorList>
    </citation>
    <scope>NUCLEOTIDE SEQUENCE [LARGE SCALE GENOMIC DNA]</scope>
    <source>
        <strain evidence="1 2">GIMN1.004</strain>
    </source>
</reference>
<accession>A0A2N7VNY8</accession>
<sequence>MAEFRIWSDDFPSNGFMPKAQECNDKSFGVDGDGGNLSPALQWEAPPADTKSLALTVYDPDAPTGSGFWHWVVVNIPADVRSLPLGAGKADGSLLPAGAIQVRNDYGTQGFGGAAPPRGDKPHRYIFRLHALKVDHLPITPETTNAVARFMTHLNELDSTTYTGLYEMK</sequence>
<dbReference type="Gene3D" id="3.90.280.10">
    <property type="entry name" value="PEBP-like"/>
    <property type="match status" value="1"/>
</dbReference>
<dbReference type="PANTHER" id="PTHR30289:SF1">
    <property type="entry name" value="PEBP (PHOSPHATIDYLETHANOLAMINE-BINDING PROTEIN) FAMILY PROTEIN"/>
    <property type="match status" value="1"/>
</dbReference>
<proteinExistence type="predicted"/>
<dbReference type="InterPro" id="IPR036610">
    <property type="entry name" value="PEBP-like_sf"/>
</dbReference>
<dbReference type="RefSeq" id="WP_102646397.1">
    <property type="nucleotide sequence ID" value="NZ_PNYA01000013.1"/>
</dbReference>
<dbReference type="SUPFAM" id="SSF49777">
    <property type="entry name" value="PEBP-like"/>
    <property type="match status" value="1"/>
</dbReference>
<protein>
    <submittedName>
        <fullName evidence="1">YbhB/YbcL family Raf kinase inhibitor-like protein</fullName>
    </submittedName>
</protein>
<dbReference type="InterPro" id="IPR005247">
    <property type="entry name" value="YbhB_YbcL/LppC-like"/>
</dbReference>
<dbReference type="EMBL" id="PNYA01000013">
    <property type="protein sequence ID" value="PMS18846.1"/>
    <property type="molecule type" value="Genomic_DNA"/>
</dbReference>
<dbReference type="NCBIfam" id="TIGR00481">
    <property type="entry name" value="YbhB/YbcL family Raf kinase inhibitor-like protein"/>
    <property type="match status" value="1"/>
</dbReference>
<dbReference type="Pfam" id="PF01161">
    <property type="entry name" value="PBP"/>
    <property type="match status" value="1"/>
</dbReference>